<dbReference type="InterPro" id="IPR015202">
    <property type="entry name" value="GO-like_E_set"/>
</dbReference>
<dbReference type="PANTHER" id="PTHR32208:SF21">
    <property type="entry name" value="LOW QUALITY PROTEIN: ALDEHYDE OXIDASE GLOX-LIKE"/>
    <property type="match status" value="1"/>
</dbReference>
<keyword evidence="1 4" id="KW-0732">Signal</keyword>
<feature type="compositionally biased region" description="Gly residues" evidence="2">
    <location>
        <begin position="634"/>
        <end position="648"/>
    </location>
</feature>
<dbReference type="Proteomes" id="UP000807353">
    <property type="component" value="Unassembled WGS sequence"/>
</dbReference>
<feature type="domain" description="Glyoxal oxidase N-terminal" evidence="5">
    <location>
        <begin position="134"/>
        <end position="485"/>
    </location>
</feature>
<reference evidence="7" key="1">
    <citation type="submission" date="2020-11" db="EMBL/GenBank/DDBJ databases">
        <authorList>
            <consortium name="DOE Joint Genome Institute"/>
            <person name="Ahrendt S."/>
            <person name="Riley R."/>
            <person name="Andreopoulos W."/>
            <person name="Labutti K."/>
            <person name="Pangilinan J."/>
            <person name="Ruiz-Duenas F.J."/>
            <person name="Barrasa J.M."/>
            <person name="Sanchez-Garcia M."/>
            <person name="Camarero S."/>
            <person name="Miyauchi S."/>
            <person name="Serrano A."/>
            <person name="Linde D."/>
            <person name="Babiker R."/>
            <person name="Drula E."/>
            <person name="Ayuso-Fernandez I."/>
            <person name="Pacheco R."/>
            <person name="Padilla G."/>
            <person name="Ferreira P."/>
            <person name="Barriuso J."/>
            <person name="Kellner H."/>
            <person name="Castanera R."/>
            <person name="Alfaro M."/>
            <person name="Ramirez L."/>
            <person name="Pisabarro A.G."/>
            <person name="Kuo A."/>
            <person name="Tritt A."/>
            <person name="Lipzen A."/>
            <person name="He G."/>
            <person name="Yan M."/>
            <person name="Ng V."/>
            <person name="Cullen D."/>
            <person name="Martin F."/>
            <person name="Rosso M.-N."/>
            <person name="Henrissat B."/>
            <person name="Hibbett D."/>
            <person name="Martinez A.T."/>
            <person name="Grigoriev I.V."/>
        </authorList>
    </citation>
    <scope>NUCLEOTIDE SEQUENCE</scope>
    <source>
        <strain evidence="7">CBS 247.69</strain>
    </source>
</reference>
<feature type="region of interest" description="Disordered" evidence="2">
    <location>
        <begin position="761"/>
        <end position="818"/>
    </location>
</feature>
<evidence type="ECO:0000313" key="8">
    <source>
        <dbReference type="Proteomes" id="UP000807353"/>
    </source>
</evidence>
<proteinExistence type="predicted"/>
<dbReference type="SUPFAM" id="SSF81296">
    <property type="entry name" value="E set domains"/>
    <property type="match status" value="1"/>
</dbReference>
<keyword evidence="8" id="KW-1185">Reference proteome</keyword>
<keyword evidence="3" id="KW-0472">Membrane</keyword>
<feature type="chain" id="PRO_5040152585" evidence="4">
    <location>
        <begin position="22"/>
        <end position="818"/>
    </location>
</feature>
<name>A0A9P5Y3D3_9AGAR</name>
<sequence length="818" mass="84659">MLPPLSVLAVWLATASNPVLAATAGSFVESGSTLVSAMMMFLGNEEKVYILDKAEGNAAQVAGHPAWGSVWDVNTHQATVMDVKTNVFCASGMHLPNGSYVTFGGNGAIGRGGKVGSQATPWGSGIWDSEYQDFDGTKAIRILNPCTSADNMDSAECRWFDEPGVLTMQKQRWYSAAEPLADGSIAIIGGFVNGGYINRNTPNNDPARSGGAAEPSFEFFPANGREPQDMQFLIKTSGLNAYAHTYLLGSGKMLVQANISTMIWDYNTNTETALPDMPGGVVRVYPASGAVAMLPLTPANNYNPTVLFCGGSDMPDEAWGNYSFPNINTWDYPASRDCQRLTAEPADGSAPQYEKDDDMLEGRSMGQFIILPDGKMLVINGGLNGTAGYAEATGQTHTYGEMPFGMSLAAGPVGTPAIYDPNAPKGSRWSNKGLGTTNIARLYHSSAILLPDASVLVAGSNPNVDVNSSTIFPTEYRSEIFYPPYFSAKTRPAPTGVPKTIAYGGDGFDITIPASSYSGSSDDAADNTVVALVRGGFTTHAMNMGQRYIQLDNRYTVNGDGSIVLHIAQAPPNPNVFQPGPALLFVTVNGIPSNGTMVIVGSGNMGTQPTGAASSLPQNVKVDSAKGSADASSTGGGNGGGAPGGGAEGNSENGAKGRTGVIVGAVVGAIAVIGILGALLGICLARRRRRTGGVGAPSSSSAAIASNRQTYAMTRGGDVFGVGGGGGGVGGRGVRSSDSSAFVPLQQDNYSQAWNASSVSLTGPYRDGDGDDHHLHSSGGGGGGGGYQEEGRGRGRESGYGMSMDDPYAANAPRGVRY</sequence>
<keyword evidence="3" id="KW-0812">Transmembrane</keyword>
<dbReference type="InterPro" id="IPR037293">
    <property type="entry name" value="Gal_Oxidase_central_sf"/>
</dbReference>
<evidence type="ECO:0000256" key="3">
    <source>
        <dbReference type="SAM" id="Phobius"/>
    </source>
</evidence>
<feature type="domain" description="Galactose oxidase-like Early set" evidence="6">
    <location>
        <begin position="491"/>
        <end position="599"/>
    </location>
</feature>
<feature type="compositionally biased region" description="Basic and acidic residues" evidence="2">
    <location>
        <begin position="766"/>
        <end position="775"/>
    </location>
</feature>
<dbReference type="SUPFAM" id="SSF50965">
    <property type="entry name" value="Galactose oxidase, central domain"/>
    <property type="match status" value="1"/>
</dbReference>
<evidence type="ECO:0000256" key="4">
    <source>
        <dbReference type="SAM" id="SignalP"/>
    </source>
</evidence>
<gene>
    <name evidence="7" type="ORF">BDZ94DRAFT_1310432</name>
</gene>
<evidence type="ECO:0000313" key="7">
    <source>
        <dbReference type="EMBL" id="KAF9461550.1"/>
    </source>
</evidence>
<accession>A0A9P5Y3D3</accession>
<comment type="caution">
    <text evidence="7">The sequence shown here is derived from an EMBL/GenBank/DDBJ whole genome shotgun (WGS) entry which is preliminary data.</text>
</comment>
<evidence type="ECO:0000256" key="1">
    <source>
        <dbReference type="ARBA" id="ARBA00022729"/>
    </source>
</evidence>
<dbReference type="Gene3D" id="2.130.10.80">
    <property type="entry name" value="Galactose oxidase/kelch, beta-propeller"/>
    <property type="match status" value="1"/>
</dbReference>
<evidence type="ECO:0000256" key="2">
    <source>
        <dbReference type="SAM" id="MobiDB-lite"/>
    </source>
</evidence>
<keyword evidence="3" id="KW-1133">Transmembrane helix</keyword>
<dbReference type="Pfam" id="PF07250">
    <property type="entry name" value="Glyoxal_oxid_N"/>
    <property type="match status" value="1"/>
</dbReference>
<evidence type="ECO:0000259" key="6">
    <source>
        <dbReference type="Pfam" id="PF09118"/>
    </source>
</evidence>
<dbReference type="InterPro" id="IPR011043">
    <property type="entry name" value="Gal_Oxase/kelch_b-propeller"/>
</dbReference>
<dbReference type="PANTHER" id="PTHR32208">
    <property type="entry name" value="SECRETED PROTEIN-RELATED"/>
    <property type="match status" value="1"/>
</dbReference>
<dbReference type="Pfam" id="PF09118">
    <property type="entry name" value="GO-like_E_set"/>
    <property type="match status" value="1"/>
</dbReference>
<organism evidence="7 8">
    <name type="scientific">Collybia nuda</name>
    <dbReference type="NCBI Taxonomy" id="64659"/>
    <lineage>
        <taxon>Eukaryota</taxon>
        <taxon>Fungi</taxon>
        <taxon>Dikarya</taxon>
        <taxon>Basidiomycota</taxon>
        <taxon>Agaricomycotina</taxon>
        <taxon>Agaricomycetes</taxon>
        <taxon>Agaricomycetidae</taxon>
        <taxon>Agaricales</taxon>
        <taxon>Tricholomatineae</taxon>
        <taxon>Clitocybaceae</taxon>
        <taxon>Collybia</taxon>
    </lineage>
</organism>
<feature type="region of interest" description="Disordered" evidence="2">
    <location>
        <begin position="622"/>
        <end position="652"/>
    </location>
</feature>
<dbReference type="EMBL" id="MU150282">
    <property type="protein sequence ID" value="KAF9461550.1"/>
    <property type="molecule type" value="Genomic_DNA"/>
</dbReference>
<dbReference type="Gene3D" id="2.60.40.10">
    <property type="entry name" value="Immunoglobulins"/>
    <property type="match status" value="1"/>
</dbReference>
<evidence type="ECO:0000259" key="5">
    <source>
        <dbReference type="Pfam" id="PF07250"/>
    </source>
</evidence>
<protein>
    <submittedName>
        <fullName evidence="7">Copper radical oxidase</fullName>
    </submittedName>
</protein>
<feature type="compositionally biased region" description="Gly residues" evidence="2">
    <location>
        <begin position="778"/>
        <end position="788"/>
    </location>
</feature>
<dbReference type="InterPro" id="IPR014756">
    <property type="entry name" value="Ig_E-set"/>
</dbReference>
<dbReference type="CDD" id="cd02851">
    <property type="entry name" value="E_set_GO_C"/>
    <property type="match status" value="1"/>
</dbReference>
<feature type="transmembrane region" description="Helical" evidence="3">
    <location>
        <begin position="661"/>
        <end position="685"/>
    </location>
</feature>
<dbReference type="AlphaFoldDB" id="A0A9P5Y3D3"/>
<dbReference type="OrthoDB" id="2019572at2759"/>
<feature type="signal peptide" evidence="4">
    <location>
        <begin position="1"/>
        <end position="21"/>
    </location>
</feature>
<dbReference type="InterPro" id="IPR009880">
    <property type="entry name" value="Glyoxal_oxidase_N"/>
</dbReference>
<dbReference type="InterPro" id="IPR013783">
    <property type="entry name" value="Ig-like_fold"/>
</dbReference>